<keyword evidence="2" id="KW-1185">Reference proteome</keyword>
<evidence type="ECO:0000313" key="1">
    <source>
        <dbReference type="EMBL" id="MED6232926.1"/>
    </source>
</evidence>
<evidence type="ECO:0000313" key="2">
    <source>
        <dbReference type="Proteomes" id="UP001345963"/>
    </source>
</evidence>
<gene>
    <name evidence="1" type="ORF">ATANTOWER_004364</name>
</gene>
<name>A0ABU7A4D3_9TELE</name>
<dbReference type="Proteomes" id="UP001345963">
    <property type="component" value="Unassembled WGS sequence"/>
</dbReference>
<organism evidence="1 2">
    <name type="scientific">Ataeniobius toweri</name>
    <dbReference type="NCBI Taxonomy" id="208326"/>
    <lineage>
        <taxon>Eukaryota</taxon>
        <taxon>Metazoa</taxon>
        <taxon>Chordata</taxon>
        <taxon>Craniata</taxon>
        <taxon>Vertebrata</taxon>
        <taxon>Euteleostomi</taxon>
        <taxon>Actinopterygii</taxon>
        <taxon>Neopterygii</taxon>
        <taxon>Teleostei</taxon>
        <taxon>Neoteleostei</taxon>
        <taxon>Acanthomorphata</taxon>
        <taxon>Ovalentaria</taxon>
        <taxon>Atherinomorphae</taxon>
        <taxon>Cyprinodontiformes</taxon>
        <taxon>Goodeidae</taxon>
        <taxon>Ataeniobius</taxon>
    </lineage>
</organism>
<comment type="caution">
    <text evidence="1">The sequence shown here is derived from an EMBL/GenBank/DDBJ whole genome shotgun (WGS) entry which is preliminary data.</text>
</comment>
<accession>A0ABU7A4D3</accession>
<proteinExistence type="predicted"/>
<protein>
    <submittedName>
        <fullName evidence="1">Uncharacterized protein</fullName>
    </submittedName>
</protein>
<dbReference type="EMBL" id="JAHUTI010001475">
    <property type="protein sequence ID" value="MED6232926.1"/>
    <property type="molecule type" value="Genomic_DNA"/>
</dbReference>
<sequence length="85" mass="9181">MSSSKKGEAKDSGEGSVHCLGIHLNERKITNSGGRISPSLTAAGYCKESSGVFVRKRSKVRTISAQNGEYFGKKRQPSHCEGMSY</sequence>
<reference evidence="1 2" key="1">
    <citation type="submission" date="2021-07" db="EMBL/GenBank/DDBJ databases">
        <authorList>
            <person name="Palmer J.M."/>
        </authorList>
    </citation>
    <scope>NUCLEOTIDE SEQUENCE [LARGE SCALE GENOMIC DNA]</scope>
    <source>
        <strain evidence="1 2">AT_MEX2019</strain>
        <tissue evidence="1">Muscle</tissue>
    </source>
</reference>